<accession>A0ABU3EA13</accession>
<reference evidence="3" key="1">
    <citation type="submission" date="2023-07" db="EMBL/GenBank/DDBJ databases">
        <title>Characterization of two Paracoccaceae strains isolated from Phycosphere and proposal of Xinfangfangia lacusdiani sp. nov.</title>
        <authorList>
            <person name="Deng Y."/>
            <person name="Zhang Y.Q."/>
        </authorList>
    </citation>
    <scope>NUCLEOTIDE SEQUENCE [LARGE SCALE GENOMIC DNA]</scope>
    <source>
        <strain evidence="3">CPCC 101403</strain>
    </source>
</reference>
<comment type="caution">
    <text evidence="2">The sequence shown here is derived from an EMBL/GenBank/DDBJ whole genome shotgun (WGS) entry which is preliminary data.</text>
</comment>
<keyword evidence="1" id="KW-0812">Transmembrane</keyword>
<evidence type="ECO:0000313" key="2">
    <source>
        <dbReference type="EMBL" id="MDT1060305.1"/>
    </source>
</evidence>
<name>A0ABU3EA13_9RHOB</name>
<keyword evidence="3" id="KW-1185">Reference proteome</keyword>
<proteinExistence type="predicted"/>
<feature type="transmembrane region" description="Helical" evidence="1">
    <location>
        <begin position="39"/>
        <end position="60"/>
    </location>
</feature>
<feature type="transmembrane region" description="Helical" evidence="1">
    <location>
        <begin position="13"/>
        <end position="32"/>
    </location>
</feature>
<dbReference type="EMBL" id="JAVRQI010000001">
    <property type="protein sequence ID" value="MDT1060305.1"/>
    <property type="molecule type" value="Genomic_DNA"/>
</dbReference>
<organism evidence="2 3">
    <name type="scientific">Paracoccus broussonetiae</name>
    <dbReference type="NCBI Taxonomy" id="3075834"/>
    <lineage>
        <taxon>Bacteria</taxon>
        <taxon>Pseudomonadati</taxon>
        <taxon>Pseudomonadota</taxon>
        <taxon>Alphaproteobacteria</taxon>
        <taxon>Rhodobacterales</taxon>
        <taxon>Paracoccaceae</taxon>
        <taxon>Paracoccus</taxon>
    </lineage>
</organism>
<sequence length="114" mass="12303">MIEHGGSATVPGLASYIWLLSGGVAMVLAIVFRGKGARVSFALMALAVLAVLFLPKLGLFPLLFPERMARASIIYVGHDPLAMILMAPALHASLITILKYFADRGPALRRLFRL</sequence>
<evidence type="ECO:0000256" key="1">
    <source>
        <dbReference type="SAM" id="Phobius"/>
    </source>
</evidence>
<keyword evidence="1" id="KW-1133">Transmembrane helix</keyword>
<protein>
    <submittedName>
        <fullName evidence="2">Uncharacterized protein</fullName>
    </submittedName>
</protein>
<evidence type="ECO:0000313" key="3">
    <source>
        <dbReference type="Proteomes" id="UP001251085"/>
    </source>
</evidence>
<gene>
    <name evidence="2" type="ORF">RM190_00460</name>
</gene>
<dbReference type="RefSeq" id="WP_311757418.1">
    <property type="nucleotide sequence ID" value="NZ_JAVRQI010000001.1"/>
</dbReference>
<dbReference type="Proteomes" id="UP001251085">
    <property type="component" value="Unassembled WGS sequence"/>
</dbReference>
<keyword evidence="1" id="KW-0472">Membrane</keyword>
<feature type="transmembrane region" description="Helical" evidence="1">
    <location>
        <begin position="80"/>
        <end position="102"/>
    </location>
</feature>